<dbReference type="AlphaFoldDB" id="A0A974Y0L6"/>
<keyword evidence="3" id="KW-1185">Reference proteome</keyword>
<evidence type="ECO:0000313" key="3">
    <source>
        <dbReference type="Proteomes" id="UP000639274"/>
    </source>
</evidence>
<dbReference type="Proteomes" id="UP000639274">
    <property type="component" value="Chromosome"/>
</dbReference>
<reference evidence="2 3" key="1">
    <citation type="submission" date="2021-03" db="EMBL/GenBank/DDBJ databases">
        <title>Lysobacter sp. nov. isolated from soil of gangwondo yeongwol, south Korea.</title>
        <authorList>
            <person name="Kim K.R."/>
            <person name="Kim K.H."/>
            <person name="Jeon C.O."/>
        </authorList>
    </citation>
    <scope>NUCLEOTIDE SEQUENCE [LARGE SCALE GENOMIC DNA]</scope>
    <source>
        <strain evidence="2 3">R19</strain>
    </source>
</reference>
<name>A0A974Y0L6_9GAMM</name>
<accession>A0A974Y0L6</accession>
<dbReference type="EMBL" id="CP071518">
    <property type="protein sequence ID" value="QSX79109.1"/>
    <property type="molecule type" value="Genomic_DNA"/>
</dbReference>
<sequence>MAPRRGPSMRPGREHRPQHHWPASELLPPSRRTTSPHPHSGVARAALDDVLTRRLHSSQLRNDPRHAAGAVLIGEHLSWMPAVSTGVQPRPVNTRQLAQALARSPDDVPLAWLYAYHCHAPDCASQQAWAHVLAREPDNLAAWMLMPYDKAQPPDEEGLEAWLAQSARATYVDGHFGDFARAMAEAIGPLPALPVCKEVVAQMETQAGRAPRMQDLATMTAHGQSMAYLPTLRRLFDACPRDKPLTHRRLSRCQQVMRILAASNDMIYASMGTGWLEQRALTAAERARWAEHMRNLRWAMDSGARNLRPEHLPLVWEQGELAVVIAILEDRGQWPAPPGWKPTERY</sequence>
<dbReference type="RefSeq" id="WP_207526772.1">
    <property type="nucleotide sequence ID" value="NZ_CP071518.1"/>
</dbReference>
<evidence type="ECO:0000256" key="1">
    <source>
        <dbReference type="SAM" id="MobiDB-lite"/>
    </source>
</evidence>
<evidence type="ECO:0000313" key="2">
    <source>
        <dbReference type="EMBL" id="QSX79109.1"/>
    </source>
</evidence>
<feature type="region of interest" description="Disordered" evidence="1">
    <location>
        <begin position="1"/>
        <end position="41"/>
    </location>
</feature>
<proteinExistence type="predicted"/>
<organism evidence="2 3">
    <name type="scientific">Agrilutibacter solisilvae</name>
    <dbReference type="NCBI Taxonomy" id="2763317"/>
    <lineage>
        <taxon>Bacteria</taxon>
        <taxon>Pseudomonadati</taxon>
        <taxon>Pseudomonadota</taxon>
        <taxon>Gammaproteobacteria</taxon>
        <taxon>Lysobacterales</taxon>
        <taxon>Lysobacteraceae</taxon>
        <taxon>Agrilutibacter</taxon>
    </lineage>
</organism>
<protein>
    <submittedName>
        <fullName evidence="2">Uncharacterized protein</fullName>
    </submittedName>
</protein>
<dbReference type="KEGG" id="lsf:I8J32_004185"/>
<gene>
    <name evidence="2" type="ORF">I8J32_004185</name>
</gene>